<dbReference type="Proteomes" id="UP001152795">
    <property type="component" value="Unassembled WGS sequence"/>
</dbReference>
<dbReference type="InterPro" id="IPR006928">
    <property type="entry name" value="Herpes_teg_USP"/>
</dbReference>
<dbReference type="InterPro" id="IPR038765">
    <property type="entry name" value="Papain-like_cys_pep_sf"/>
</dbReference>
<evidence type="ECO:0000313" key="2">
    <source>
        <dbReference type="EMBL" id="CAB4004681.1"/>
    </source>
</evidence>
<keyword evidence="3" id="KW-1185">Reference proteome</keyword>
<feature type="domain" description="Peptidase C76" evidence="1">
    <location>
        <begin position="354"/>
        <end position="496"/>
    </location>
</feature>
<dbReference type="GO" id="GO:0004386">
    <property type="term" value="F:helicase activity"/>
    <property type="evidence" value="ECO:0007669"/>
    <property type="project" value="UniProtKB-KW"/>
</dbReference>
<organism evidence="2 3">
    <name type="scientific">Paramuricea clavata</name>
    <name type="common">Red gorgonian</name>
    <name type="synonym">Violescent sea-whip</name>
    <dbReference type="NCBI Taxonomy" id="317549"/>
    <lineage>
        <taxon>Eukaryota</taxon>
        <taxon>Metazoa</taxon>
        <taxon>Cnidaria</taxon>
        <taxon>Anthozoa</taxon>
        <taxon>Octocorallia</taxon>
        <taxon>Malacalcyonacea</taxon>
        <taxon>Plexauridae</taxon>
        <taxon>Paramuricea</taxon>
    </lineage>
</organism>
<reference evidence="2" key="1">
    <citation type="submission" date="2020-04" db="EMBL/GenBank/DDBJ databases">
        <authorList>
            <person name="Alioto T."/>
            <person name="Alioto T."/>
            <person name="Gomez Garrido J."/>
        </authorList>
    </citation>
    <scope>NUCLEOTIDE SEQUENCE</scope>
    <source>
        <strain evidence="2">A484AB</strain>
    </source>
</reference>
<keyword evidence="2" id="KW-0067">ATP-binding</keyword>
<dbReference type="Pfam" id="PF04843">
    <property type="entry name" value="Herpes_teg_N"/>
    <property type="match status" value="1"/>
</dbReference>
<gene>
    <name evidence="2" type="ORF">PACLA_8A004363</name>
</gene>
<comment type="caution">
    <text evidence="2">The sequence shown here is derived from an EMBL/GenBank/DDBJ whole genome shotgun (WGS) entry which is preliminary data.</text>
</comment>
<name>A0A6S7IER7_PARCT</name>
<dbReference type="SUPFAM" id="SSF54001">
    <property type="entry name" value="Cysteine proteinases"/>
    <property type="match status" value="1"/>
</dbReference>
<dbReference type="OrthoDB" id="5989338at2759"/>
<proteinExistence type="predicted"/>
<keyword evidence="2" id="KW-0547">Nucleotide-binding</keyword>
<keyword evidence="2" id="KW-0347">Helicase</keyword>
<dbReference type="Gene3D" id="3.90.70.120">
    <property type="match status" value="2"/>
</dbReference>
<dbReference type="AlphaFoldDB" id="A0A6S7IER7"/>
<dbReference type="EMBL" id="CACRXK020004969">
    <property type="protein sequence ID" value="CAB4004681.1"/>
    <property type="molecule type" value="Genomic_DNA"/>
</dbReference>
<evidence type="ECO:0000259" key="1">
    <source>
        <dbReference type="Pfam" id="PF04843"/>
    </source>
</evidence>
<sequence length="962" mass="110096">MCTVRTKYVLFENTLTSHEPVHIHGEAYTKDTEQFRTGSMIHDSKSTFGYFSCQISCQKSCQKSSQKCCTQSYQKFDTNTTKMTTDTQTNLLQKTNCTEHMASRNDVVRVPLKKVSKFVNKNNVQSNVPRDENTAGNYSFYNNISKSSMNKVNKETPQSKIMKVMSVKKLPVRSRHTLFNIACSQQHINDTTQLNTGCRLCHRDREPSRIQVKWLTRKLGKSRLLRKDLKHTIKKSVPRSSQLHYIVRNVHRHSQNSWIKCIPDIHCPGKAKKTNRTKCLAKHLKFNIPEGILADIFYLSDFTSDLHTQQVYKNVNHMKNVCQSALSTDIETNPGPVFYINPNKTISAPYSQGNQIIFGETAGQQCLAMCLCALIYNKRHNIGSPQDLVQIMDIGNELYSNLSCLARQSILLFTELPSQLTVFDTDYHLEYSESYSGRVIGDSFIEGFQYCVPFHEAFDLLLVENYSAFILIIDCNAVCIFSTNDSKYNIFDSHSKDIYGRSHPQGTCVLLEAATINHVILHFQSLYSENSQFELRAVNIEELQSTTDQNLNNNIGNTYLSGNASQEIKTTDAFCLCRQCCAISLYSICYSVIKPCNYWDSNTISAVVYFGTNLYNNTDINTWSSSDLPQKIKICGTDVHIQLQANYQGVVNDIAESKLNIASVICHCDENTGFLIWLGGYCISCIFHATLKRKSYSILAYDEDPSPPTIYFGTNLYNNTDINTWSSSDLPQKIKICGTDVHIQLQANYQGVVNDIAESKLNIASVICHCDENTGFLIWLGGYCISCIFHATLKRKSYSILAYDEDPSPPTTHYIKNIEDKHTLVEAIFNLANTKVKDEIVNYEIQFLSCSSKLSNCERKKIMKKHRQNYINVFNEIIEPALQKQKLEKRQMKYKALDPAKKEKVLNEQLNYKRTMGEEQKQKLLENQREKYKALDQSKKEELLKKICVIRKQWEKIKNRNC</sequence>
<accession>A0A6S7IER7</accession>
<keyword evidence="2" id="KW-0378">Hydrolase</keyword>
<protein>
    <submittedName>
        <fullName evidence="2">ATP-dependent DNA helicase PIF1</fullName>
    </submittedName>
</protein>
<evidence type="ECO:0000313" key="3">
    <source>
        <dbReference type="Proteomes" id="UP001152795"/>
    </source>
</evidence>